<evidence type="ECO:0000256" key="4">
    <source>
        <dbReference type="RuleBase" id="RU000363"/>
    </source>
</evidence>
<comment type="subcellular location">
    <subcellularLocation>
        <location evidence="1">Endoplasmic reticulum</location>
    </subcellularLocation>
</comment>
<dbReference type="RefSeq" id="WP_084121830.1">
    <property type="nucleotide sequence ID" value="NZ_LT838813.1"/>
</dbReference>
<dbReference type="InterPro" id="IPR020904">
    <property type="entry name" value="Sc_DH/Rdtase_CS"/>
</dbReference>
<accession>A0A1W2H901</accession>
<dbReference type="PROSITE" id="PS00061">
    <property type="entry name" value="ADH_SHORT"/>
    <property type="match status" value="1"/>
</dbReference>
<protein>
    <recommendedName>
        <fullName evidence="7">Short-chain dehydrogenase</fullName>
    </recommendedName>
</protein>
<evidence type="ECO:0008006" key="7">
    <source>
        <dbReference type="Google" id="ProtNLM"/>
    </source>
</evidence>
<dbReference type="PANTHER" id="PTHR43899">
    <property type="entry name" value="RH59310P"/>
    <property type="match status" value="1"/>
</dbReference>
<dbReference type="InterPro" id="IPR051019">
    <property type="entry name" value="VLCFA-Steroid_DH"/>
</dbReference>
<dbReference type="PIRSF" id="PIRSF000126">
    <property type="entry name" value="11-beta-HSD1"/>
    <property type="match status" value="1"/>
</dbReference>
<dbReference type="InterPro" id="IPR036291">
    <property type="entry name" value="NAD(P)-bd_dom_sf"/>
</dbReference>
<gene>
    <name evidence="5" type="ORF">SAMN00777080_3717</name>
</gene>
<evidence type="ECO:0000256" key="3">
    <source>
        <dbReference type="ARBA" id="ARBA00023002"/>
    </source>
</evidence>
<dbReference type="SUPFAM" id="SSF51735">
    <property type="entry name" value="NAD(P)-binding Rossmann-fold domains"/>
    <property type="match status" value="1"/>
</dbReference>
<comment type="similarity">
    <text evidence="2 4">Belongs to the short-chain dehydrogenases/reductases (SDR) family.</text>
</comment>
<proteinExistence type="inferred from homology"/>
<dbReference type="Proteomes" id="UP000192333">
    <property type="component" value="Chromosome I"/>
</dbReference>
<evidence type="ECO:0000313" key="5">
    <source>
        <dbReference type="EMBL" id="SMD45076.1"/>
    </source>
</evidence>
<dbReference type="PANTHER" id="PTHR43899:SF13">
    <property type="entry name" value="RH59310P"/>
    <property type="match status" value="1"/>
</dbReference>
<dbReference type="GO" id="GO:0016491">
    <property type="term" value="F:oxidoreductase activity"/>
    <property type="evidence" value="ECO:0007669"/>
    <property type="project" value="UniProtKB-KW"/>
</dbReference>
<organism evidence="5 6">
    <name type="scientific">Aquiflexum balticum DSM 16537</name>
    <dbReference type="NCBI Taxonomy" id="758820"/>
    <lineage>
        <taxon>Bacteria</taxon>
        <taxon>Pseudomonadati</taxon>
        <taxon>Bacteroidota</taxon>
        <taxon>Cytophagia</taxon>
        <taxon>Cytophagales</taxon>
        <taxon>Cyclobacteriaceae</taxon>
        <taxon>Aquiflexum</taxon>
    </lineage>
</organism>
<evidence type="ECO:0000313" key="6">
    <source>
        <dbReference type="Proteomes" id="UP000192333"/>
    </source>
</evidence>
<dbReference type="InterPro" id="IPR002347">
    <property type="entry name" value="SDR_fam"/>
</dbReference>
<dbReference type="PRINTS" id="PR00080">
    <property type="entry name" value="SDRFAMILY"/>
</dbReference>
<dbReference type="OrthoDB" id="9808814at2"/>
<keyword evidence="6" id="KW-1185">Reference proteome</keyword>
<dbReference type="EMBL" id="LT838813">
    <property type="protein sequence ID" value="SMD45076.1"/>
    <property type="molecule type" value="Genomic_DNA"/>
</dbReference>
<dbReference type="Gene3D" id="3.40.50.720">
    <property type="entry name" value="NAD(P)-binding Rossmann-like Domain"/>
    <property type="match status" value="1"/>
</dbReference>
<name>A0A1W2H901_9BACT</name>
<evidence type="ECO:0000256" key="1">
    <source>
        <dbReference type="ARBA" id="ARBA00004240"/>
    </source>
</evidence>
<dbReference type="Pfam" id="PF00106">
    <property type="entry name" value="adh_short"/>
    <property type="match status" value="1"/>
</dbReference>
<dbReference type="PRINTS" id="PR00081">
    <property type="entry name" value="GDHRDH"/>
</dbReference>
<reference evidence="6" key="1">
    <citation type="submission" date="2017-04" db="EMBL/GenBank/DDBJ databases">
        <authorList>
            <person name="Varghese N."/>
            <person name="Submissions S."/>
        </authorList>
    </citation>
    <scope>NUCLEOTIDE SEQUENCE [LARGE SCALE GENOMIC DNA]</scope>
    <source>
        <strain evidence="6">DSM 16537</strain>
    </source>
</reference>
<sequence length="272" mass="30690">MKDFALITGASQGLGKSFVLECAKRKMDILMVSLPKSGLSELKEFIEENFGVFIDCLEVDLTDPNSSSALIEYVKCKEYPVSLLINNAGLGGNFYFGLEDFSLFDRMIQLNIKALTQITHGMIPILEKRQASYILNVSSMSIHFAGPYKQVYGATKSFIFYFSNSLSIELAEKNIHVSVLCPAGINSNQKMIKIHEQCNFFQKISILDPDEVAEYSIKKTLEGKTVIIPGKIVNLYFLFSKLIPSSIKRWMINSTNQRLIRSQNTLKEIQKI</sequence>
<dbReference type="AlphaFoldDB" id="A0A1W2H901"/>
<keyword evidence="3" id="KW-0560">Oxidoreductase</keyword>
<evidence type="ECO:0000256" key="2">
    <source>
        <dbReference type="ARBA" id="ARBA00006484"/>
    </source>
</evidence>
<dbReference type="STRING" id="758820.SAMN00777080_3717"/>